<keyword evidence="7 9" id="KW-0326">Glycosidase</keyword>
<dbReference type="NCBIfam" id="TIGR03356">
    <property type="entry name" value="BGL"/>
    <property type="match status" value="1"/>
</dbReference>
<comment type="catalytic activity">
    <reaction evidence="1 9">
        <text>Hydrolysis of terminal, non-reducing beta-D-glucosyl residues with release of beta-D-glucose.</text>
        <dbReference type="EC" id="3.2.1.21"/>
    </reaction>
</comment>
<dbReference type="InterPro" id="IPR017853">
    <property type="entry name" value="GH"/>
</dbReference>
<evidence type="ECO:0000256" key="8">
    <source>
        <dbReference type="ARBA" id="ARBA00023326"/>
    </source>
</evidence>
<evidence type="ECO:0000256" key="2">
    <source>
        <dbReference type="ARBA" id="ARBA00010838"/>
    </source>
</evidence>
<dbReference type="InterPro" id="IPR001360">
    <property type="entry name" value="Glyco_hydro_1"/>
</dbReference>
<evidence type="ECO:0000256" key="7">
    <source>
        <dbReference type="ARBA" id="ARBA00023295"/>
    </source>
</evidence>
<evidence type="ECO:0000256" key="6">
    <source>
        <dbReference type="ARBA" id="ARBA00023277"/>
    </source>
</evidence>
<dbReference type="PRINTS" id="PR00131">
    <property type="entry name" value="GLHYDRLASE1"/>
</dbReference>
<dbReference type="Proteomes" id="UP001589894">
    <property type="component" value="Unassembled WGS sequence"/>
</dbReference>
<keyword evidence="5" id="KW-0136">Cellulose degradation</keyword>
<keyword evidence="4 9" id="KW-0378">Hydrolase</keyword>
<accession>A0ABV6P0F6</accession>
<dbReference type="Gene3D" id="3.20.20.80">
    <property type="entry name" value="Glycosidases"/>
    <property type="match status" value="1"/>
</dbReference>
<keyword evidence="11" id="KW-1185">Reference proteome</keyword>
<dbReference type="PROSITE" id="PS00653">
    <property type="entry name" value="GLYCOSYL_HYDROL_F1_2"/>
    <property type="match status" value="1"/>
</dbReference>
<dbReference type="Pfam" id="PF00232">
    <property type="entry name" value="Glyco_hydro_1"/>
    <property type="match status" value="1"/>
</dbReference>
<evidence type="ECO:0000313" key="11">
    <source>
        <dbReference type="Proteomes" id="UP001589894"/>
    </source>
</evidence>
<evidence type="ECO:0000256" key="4">
    <source>
        <dbReference type="ARBA" id="ARBA00022801"/>
    </source>
</evidence>
<gene>
    <name evidence="10" type="ORF">ACFFHU_16665</name>
</gene>
<sequence length="484" mass="53298">MRPGTTSDTADGAAEVARELPASFRFGSATASYQIEGAVREDGRGPSIWDTFSHTPGRTRNGDTGDVACDHYHRWREDIGLMSDLGLDAYRLSIAWPRIQPDGRGRPEPRGLAFYDRLVDGLLSAGIDPVVTLYHWDLPQALEDRGGWTVRETAEAFGEYAGHVAAALGDRVSMWTTLNEPWCSAYLGYASGVHAPGRTEPEGALRAVHHLNLAHGLGVQAVRAELGEAARCSVTLNLHALLPADPSSAADRDAVRRLDALANRAFTGPMLDGAYPPDLLADTAEVTDWSFVRDGDTAVAHQRLDALGVNYYTTTTVRAWDGTTERSSEDGHAPSRHTPWVAAGDRVEFVAVPGQRTDMGWLVDPDGLRDLLLDVHRRYPELPLMVTENGAAFPDTVGPNGAVDDPDRLEYVRRHLGAVAEAIRAGADVRGYFLWSLLDNFEWSWGYDRRFGIVRVDYETLRRTAKSSARFYRDVIREHRAGRP</sequence>
<dbReference type="PANTHER" id="PTHR10353">
    <property type="entry name" value="GLYCOSYL HYDROLASE"/>
    <property type="match status" value="1"/>
</dbReference>
<evidence type="ECO:0000256" key="1">
    <source>
        <dbReference type="ARBA" id="ARBA00000448"/>
    </source>
</evidence>
<dbReference type="GO" id="GO:0008422">
    <property type="term" value="F:beta-glucosidase activity"/>
    <property type="evidence" value="ECO:0007669"/>
    <property type="project" value="UniProtKB-EC"/>
</dbReference>
<evidence type="ECO:0000256" key="9">
    <source>
        <dbReference type="RuleBase" id="RU361175"/>
    </source>
</evidence>
<evidence type="ECO:0000256" key="5">
    <source>
        <dbReference type="ARBA" id="ARBA00023001"/>
    </source>
</evidence>
<evidence type="ECO:0000313" key="10">
    <source>
        <dbReference type="EMBL" id="MFC0565758.1"/>
    </source>
</evidence>
<dbReference type="SUPFAM" id="SSF51445">
    <property type="entry name" value="(Trans)glycosidases"/>
    <property type="match status" value="1"/>
</dbReference>
<dbReference type="InterPro" id="IPR017736">
    <property type="entry name" value="Glyco_hydro_1_beta-glucosidase"/>
</dbReference>
<dbReference type="EMBL" id="JBHLUE010000012">
    <property type="protein sequence ID" value="MFC0565758.1"/>
    <property type="molecule type" value="Genomic_DNA"/>
</dbReference>
<reference evidence="10 11" key="1">
    <citation type="submission" date="2024-09" db="EMBL/GenBank/DDBJ databases">
        <authorList>
            <person name="Sun Q."/>
            <person name="Mori K."/>
        </authorList>
    </citation>
    <scope>NUCLEOTIDE SEQUENCE [LARGE SCALE GENOMIC DNA]</scope>
    <source>
        <strain evidence="10 11">TBRC 2205</strain>
    </source>
</reference>
<keyword evidence="8" id="KW-0624">Polysaccharide degradation</keyword>
<keyword evidence="6" id="KW-0119">Carbohydrate metabolism</keyword>
<dbReference type="RefSeq" id="WP_377339927.1">
    <property type="nucleotide sequence ID" value="NZ_JBHLUE010000012.1"/>
</dbReference>
<dbReference type="PANTHER" id="PTHR10353:SF36">
    <property type="entry name" value="LP05116P"/>
    <property type="match status" value="1"/>
</dbReference>
<dbReference type="InterPro" id="IPR033132">
    <property type="entry name" value="GH_1_N_CS"/>
</dbReference>
<protein>
    <recommendedName>
        <fullName evidence="3 9">Beta-glucosidase</fullName>
        <ecNumber evidence="3 9">3.2.1.21</ecNumber>
    </recommendedName>
</protein>
<comment type="caution">
    <text evidence="10">The sequence shown here is derived from an EMBL/GenBank/DDBJ whole genome shotgun (WGS) entry which is preliminary data.</text>
</comment>
<name>A0ABV6P0F6_9ACTN</name>
<dbReference type="EC" id="3.2.1.21" evidence="3 9"/>
<proteinExistence type="inferred from homology"/>
<organism evidence="10 11">
    <name type="scientific">Plantactinospora siamensis</name>
    <dbReference type="NCBI Taxonomy" id="555372"/>
    <lineage>
        <taxon>Bacteria</taxon>
        <taxon>Bacillati</taxon>
        <taxon>Actinomycetota</taxon>
        <taxon>Actinomycetes</taxon>
        <taxon>Micromonosporales</taxon>
        <taxon>Micromonosporaceae</taxon>
        <taxon>Plantactinospora</taxon>
    </lineage>
</organism>
<comment type="similarity">
    <text evidence="2 9">Belongs to the glycosyl hydrolase 1 family.</text>
</comment>
<evidence type="ECO:0000256" key="3">
    <source>
        <dbReference type="ARBA" id="ARBA00012744"/>
    </source>
</evidence>